<proteinExistence type="predicted"/>
<sequence length="56" mass="6363">MTLHAELWTEERTYGPSFQGHLPTPGESICHHVVSPIAIMWSVQWSSCPIALIFRN</sequence>
<gene>
    <name evidence="1" type="ORF">Bpfe_029291</name>
</gene>
<protein>
    <submittedName>
        <fullName evidence="1">Uncharacterized protein</fullName>
    </submittedName>
</protein>
<evidence type="ECO:0000313" key="2">
    <source>
        <dbReference type="Proteomes" id="UP001233172"/>
    </source>
</evidence>
<keyword evidence="2" id="KW-1185">Reference proteome</keyword>
<evidence type="ECO:0000313" key="1">
    <source>
        <dbReference type="EMBL" id="KAK0041252.1"/>
    </source>
</evidence>
<reference evidence="1" key="2">
    <citation type="submission" date="2023-04" db="EMBL/GenBank/DDBJ databases">
        <authorList>
            <person name="Bu L."/>
            <person name="Lu L."/>
            <person name="Laidemitt M.R."/>
            <person name="Zhang S.M."/>
            <person name="Mutuku M."/>
            <person name="Mkoji G."/>
            <person name="Steinauer M."/>
            <person name="Loker E.S."/>
        </authorList>
    </citation>
    <scope>NUCLEOTIDE SEQUENCE</scope>
    <source>
        <strain evidence="1">KasaAsao</strain>
        <tissue evidence="1">Whole Snail</tissue>
    </source>
</reference>
<organism evidence="1 2">
    <name type="scientific">Biomphalaria pfeifferi</name>
    <name type="common">Bloodfluke planorb</name>
    <name type="synonym">Freshwater snail</name>
    <dbReference type="NCBI Taxonomy" id="112525"/>
    <lineage>
        <taxon>Eukaryota</taxon>
        <taxon>Metazoa</taxon>
        <taxon>Spiralia</taxon>
        <taxon>Lophotrochozoa</taxon>
        <taxon>Mollusca</taxon>
        <taxon>Gastropoda</taxon>
        <taxon>Heterobranchia</taxon>
        <taxon>Euthyneura</taxon>
        <taxon>Panpulmonata</taxon>
        <taxon>Hygrophila</taxon>
        <taxon>Lymnaeoidea</taxon>
        <taxon>Planorbidae</taxon>
        <taxon>Biomphalaria</taxon>
    </lineage>
</organism>
<name>A0AAD8EUW5_BIOPF</name>
<dbReference type="EMBL" id="JASAOG010000281">
    <property type="protein sequence ID" value="KAK0041252.1"/>
    <property type="molecule type" value="Genomic_DNA"/>
</dbReference>
<feature type="non-terminal residue" evidence="1">
    <location>
        <position position="56"/>
    </location>
</feature>
<dbReference type="AlphaFoldDB" id="A0AAD8EUW5"/>
<accession>A0AAD8EUW5</accession>
<reference evidence="1" key="1">
    <citation type="journal article" date="2023" name="PLoS Negl. Trop. Dis.">
        <title>A genome sequence for Biomphalaria pfeifferi, the major vector snail for the human-infecting parasite Schistosoma mansoni.</title>
        <authorList>
            <person name="Bu L."/>
            <person name="Lu L."/>
            <person name="Laidemitt M.R."/>
            <person name="Zhang S.M."/>
            <person name="Mutuku M."/>
            <person name="Mkoji G."/>
            <person name="Steinauer M."/>
            <person name="Loker E.S."/>
        </authorList>
    </citation>
    <scope>NUCLEOTIDE SEQUENCE</scope>
    <source>
        <strain evidence="1">KasaAsao</strain>
    </source>
</reference>
<dbReference type="Proteomes" id="UP001233172">
    <property type="component" value="Unassembled WGS sequence"/>
</dbReference>
<comment type="caution">
    <text evidence="1">The sequence shown here is derived from an EMBL/GenBank/DDBJ whole genome shotgun (WGS) entry which is preliminary data.</text>
</comment>